<dbReference type="InterPro" id="IPR003594">
    <property type="entry name" value="HATPase_dom"/>
</dbReference>
<dbReference type="InterPro" id="IPR001610">
    <property type="entry name" value="PAC"/>
</dbReference>
<feature type="modified residue" description="4-aspartylphosphate" evidence="17">
    <location>
        <position position="1424"/>
    </location>
</feature>
<dbReference type="STRING" id="63737.Npun_R3572"/>
<dbReference type="NCBIfam" id="TIGR00229">
    <property type="entry name" value="sensory_box"/>
    <property type="match status" value="5"/>
</dbReference>
<dbReference type="InterPro" id="IPR003018">
    <property type="entry name" value="GAF"/>
</dbReference>
<dbReference type="KEGG" id="npu:Npun_R3572"/>
<dbReference type="Pfam" id="PF00072">
    <property type="entry name" value="Response_reg"/>
    <property type="match status" value="2"/>
</dbReference>
<evidence type="ECO:0000256" key="6">
    <source>
        <dbReference type="ARBA" id="ARBA00022519"/>
    </source>
</evidence>
<dbReference type="InterPro" id="IPR013656">
    <property type="entry name" value="PAS_4"/>
</dbReference>
<dbReference type="Gene3D" id="2.10.70.100">
    <property type="match status" value="2"/>
</dbReference>
<accession>B2J1W6</accession>
<proteinExistence type="inferred from homology"/>
<feature type="modified residue" description="4-aspartylphosphate" evidence="17">
    <location>
        <position position="59"/>
    </location>
</feature>
<keyword evidence="25" id="KW-1185">Reference proteome</keyword>
<feature type="domain" description="PAS" evidence="22">
    <location>
        <begin position="343"/>
        <end position="415"/>
    </location>
</feature>
<dbReference type="eggNOG" id="COG0784">
    <property type="taxonomic scope" value="Bacteria"/>
</dbReference>
<dbReference type="EMBL" id="CP001037">
    <property type="protein sequence ID" value="ACC81968.1"/>
    <property type="molecule type" value="Genomic_DNA"/>
</dbReference>
<keyword evidence="18" id="KW-0175">Coiled coil</keyword>
<dbReference type="PhylomeDB" id="B2J1W6"/>
<evidence type="ECO:0000259" key="23">
    <source>
        <dbReference type="PROSITE" id="PS50113"/>
    </source>
</evidence>
<comment type="catalytic activity">
    <reaction evidence="1">
        <text>ATP + protein L-histidine = ADP + protein N-phospho-L-histidine.</text>
        <dbReference type="EC" id="2.7.13.3"/>
    </reaction>
</comment>
<feature type="domain" description="Response regulatory" evidence="21">
    <location>
        <begin position="7"/>
        <end position="126"/>
    </location>
</feature>
<dbReference type="EnsemblBacteria" id="ACC81968">
    <property type="protein sequence ID" value="ACC81968"/>
    <property type="gene ID" value="Npun_R3572"/>
</dbReference>
<dbReference type="CDD" id="cd00082">
    <property type="entry name" value="HisKA"/>
    <property type="match status" value="1"/>
</dbReference>
<feature type="domain" description="PAS" evidence="22">
    <location>
        <begin position="471"/>
        <end position="545"/>
    </location>
</feature>
<feature type="domain" description="PAS" evidence="22">
    <location>
        <begin position="986"/>
        <end position="1056"/>
    </location>
</feature>
<evidence type="ECO:0000256" key="9">
    <source>
        <dbReference type="ARBA" id="ARBA00022692"/>
    </source>
</evidence>
<evidence type="ECO:0000256" key="10">
    <source>
        <dbReference type="ARBA" id="ARBA00022737"/>
    </source>
</evidence>
<dbReference type="eggNOG" id="COG2202">
    <property type="taxonomic scope" value="Bacteria"/>
</dbReference>
<evidence type="ECO:0000256" key="3">
    <source>
        <dbReference type="ARBA" id="ARBA00006402"/>
    </source>
</evidence>
<dbReference type="GO" id="GO:0005886">
    <property type="term" value="C:plasma membrane"/>
    <property type="evidence" value="ECO:0007669"/>
    <property type="project" value="UniProtKB-SubCell"/>
</dbReference>
<evidence type="ECO:0000259" key="20">
    <source>
        <dbReference type="PROSITE" id="PS50109"/>
    </source>
</evidence>
<evidence type="ECO:0000259" key="22">
    <source>
        <dbReference type="PROSITE" id="PS50112"/>
    </source>
</evidence>
<dbReference type="PROSITE" id="PS50112">
    <property type="entry name" value="PAS"/>
    <property type="match status" value="3"/>
</dbReference>
<evidence type="ECO:0000256" key="18">
    <source>
        <dbReference type="SAM" id="Coils"/>
    </source>
</evidence>
<sequence>MSQQQRTLLIIDGSPEDRELYRRYLLRDREYSYTFLEATLGQQGLELWQQHQPDAILLDYRLPDIDGLEFLAKLQTSTQQPCLPVIVVTGQGNEAIAVQAMKAGAQDYIVKKQITAQGLQIAINGAIETVRLRTQLQQRIERERLVAQITQQIHQSLNLDEILQTTVAEVRQFLHTDRVLVFRLNPDGDGTVMAESVGTEWRSLLSSTIQDPCLAESYTTSNRPQVRYDPALLKNYIERYYQGQVTAVSDIHDSSIDSCHGELLAQFQVKAHLVVPILQDNQFWGLLIAHHCTSPRFWQPLEIDLLKELATQMSIALRQAELYQQAQHELKERQQVEAELCQSEEHLRLALSASRMGTWNWNIQTGKITWSDNLEALFGLQPGEFDGSFEMFAARVHPEDRDRVLATVNRAVATGEEYDIEFRVVYPNGTIRWALSQGKVFYDQHGQPMQMAGIDIDVTERKRSAEALRESEERFRQLAENIDAVFWIREVSENRVSYVSPAYERLWGLNSEELYQGQQSWIDRIHPEDREATQKAFHEKAVAGKFDEEYRVILPDGSIRWVHDRCFGLRDKTGEIYRFAGIAEDISARKHSLAALQESEERFRTSVENMLDCFGVYRAVRNEQGQIVDFVTEYVNDAACLNNQMTYEQQIGRGLCELLPSHRHSGLFDDYCQVVETGQALIKDSLVYEDEYGEQRLVKAFDIRVAKFGDGFVATWRDITVRQQTEEALRRSEEFKNRILDSSSDCIKVLSLDGRLLYMNTGGLCLMEIDDLNSYLNTEWLCFWSGSYRQQAEQALAATKAGEISIFSGYCPTVKSTPKWWEVVVSPILDASGQLERILLISRDITDRKKTELLLQQSEARLKLAYKATRSGLWDWDIIRNSAHISEEYCHLFGFDPTTKSITYENWLSCLHPDDRTSTNETVNRTIQQQQEGYEDDFRILHPDGIRWLAAKGQVFYDTVGNAVRMLGNVQDITERKQVEEELRQSEERYRCLAELIPQLVWTANPEGRLLDVNQRWLEFTGLTLEQAHTSGWREVVHPEDVLILVKEWSKAVQQGTSYQAEGRMRRADGVYRWHLHQAIPQKDRQGEIVKWFGSATDIEAQKQLEVERDRLFQLEQAARAEAERANRIKDEFLAILSHELRSPLNPILGWTKMLQSRKFNETKTAQALASIERNVKLQTQLIDDLLDIAKILRGKLSLDVTPVNLLFVIESAIDTVNTAAIAKSIQLHPVLPNIGQVSGDSNRLQQIVWNLLSNAIKFTPKGGRVEIRLERVDEQAHIIVSDTGKGINPEFLPHIFESFRQEDVSITRKYGGLGLGLAIVRQLVEAHGGTITADSPGEGLGATFTVQLPLLNLQPEIKQTDDLLQPGLELTGIRVLTVDDDPDARELLTVLLAEYGAQVLTVPSATEVLANLESFQPDVLVSDIGMPEVDGYNLIQQIRALTPEKGGQIPAIALTAYARVDDSQRAITSGYQRHVTKPLDPEELVQAVVALAQIKIGKSESSQ</sequence>
<dbReference type="Gene3D" id="3.30.450.40">
    <property type="match status" value="1"/>
</dbReference>
<evidence type="ECO:0000256" key="4">
    <source>
        <dbReference type="ARBA" id="ARBA00012438"/>
    </source>
</evidence>
<dbReference type="RefSeq" id="WP_012409940.1">
    <property type="nucleotide sequence ID" value="NC_010628.1"/>
</dbReference>
<dbReference type="SUPFAM" id="SSF55785">
    <property type="entry name" value="PYP-like sensor domain (PAS domain)"/>
    <property type="match status" value="6"/>
</dbReference>
<dbReference type="Pfam" id="PF02518">
    <property type="entry name" value="HATPase_c"/>
    <property type="match status" value="1"/>
</dbReference>
<dbReference type="FunFam" id="3.30.565.10:FF:000023">
    <property type="entry name" value="PAS domain-containing sensor histidine kinase"/>
    <property type="match status" value="1"/>
</dbReference>
<keyword evidence="16" id="KW-0472">Membrane</keyword>
<keyword evidence="15" id="KW-0902">Two-component regulatory system</keyword>
<dbReference type="SUPFAM" id="SSF47384">
    <property type="entry name" value="Homodimeric domain of signal transducing histidine kinase"/>
    <property type="match status" value="1"/>
</dbReference>
<comment type="subcellular location">
    <subcellularLocation>
        <location evidence="2">Cell inner membrane</location>
        <topology evidence="2">Multi-pass membrane protein</topology>
    </subcellularLocation>
</comment>
<dbReference type="InterPro" id="IPR000700">
    <property type="entry name" value="PAS-assoc_C"/>
</dbReference>
<dbReference type="SMART" id="SM00091">
    <property type="entry name" value="PAS"/>
    <property type="match status" value="4"/>
</dbReference>
<dbReference type="eggNOG" id="COG3706">
    <property type="taxonomic scope" value="Bacteria"/>
</dbReference>
<keyword evidence="9" id="KW-0812">Transmembrane</keyword>
<dbReference type="InterPro" id="IPR016132">
    <property type="entry name" value="Phyto_chromo_attachment"/>
</dbReference>
<dbReference type="EC" id="2.7.13.3" evidence="4"/>
<feature type="domain" description="PAC" evidence="23">
    <location>
        <begin position="1059"/>
        <end position="1111"/>
    </location>
</feature>
<keyword evidence="7 17" id="KW-0597">Phosphoprotein</keyword>
<dbReference type="InterPro" id="IPR011006">
    <property type="entry name" value="CheY-like_superfamily"/>
</dbReference>
<evidence type="ECO:0000256" key="17">
    <source>
        <dbReference type="PROSITE-ProRule" id="PRU00169"/>
    </source>
</evidence>
<dbReference type="InterPro" id="IPR001789">
    <property type="entry name" value="Sig_transdc_resp-reg_receiver"/>
</dbReference>
<dbReference type="HOGENOM" id="CLU_000445_114_15_3"/>
<keyword evidence="13" id="KW-0067">ATP-binding</keyword>
<comment type="similarity">
    <text evidence="3">In the N-terminal section; belongs to the phytochrome family.</text>
</comment>
<evidence type="ECO:0000256" key="13">
    <source>
        <dbReference type="ARBA" id="ARBA00022840"/>
    </source>
</evidence>
<feature type="domain" description="Phytochrome chromophore attachment site" evidence="19">
    <location>
        <begin position="158"/>
        <end position="312"/>
    </location>
</feature>
<keyword evidence="5" id="KW-1003">Cell membrane</keyword>
<protein>
    <recommendedName>
        <fullName evidence="4">histidine kinase</fullName>
        <ecNumber evidence="4">2.7.13.3</ecNumber>
    </recommendedName>
</protein>
<dbReference type="Gene3D" id="3.30.565.10">
    <property type="entry name" value="Histidine kinase-like ATPase, C-terminal domain"/>
    <property type="match status" value="1"/>
</dbReference>
<dbReference type="CDD" id="cd00156">
    <property type="entry name" value="REC"/>
    <property type="match status" value="1"/>
</dbReference>
<dbReference type="CDD" id="cd17580">
    <property type="entry name" value="REC_2_DhkD-like"/>
    <property type="match status" value="1"/>
</dbReference>
<reference evidence="24 25" key="2">
    <citation type="journal article" date="2013" name="Plant Physiol.">
        <title>A Nostoc punctiforme Sugar Transporter Necessary to Establish a Cyanobacterium-Plant Symbiosis.</title>
        <authorList>
            <person name="Ekman M."/>
            <person name="Picossi S."/>
            <person name="Campbell E.L."/>
            <person name="Meeks J.C."/>
            <person name="Flores E."/>
        </authorList>
    </citation>
    <scope>NUCLEOTIDE SEQUENCE [LARGE SCALE GENOMIC DNA]</scope>
    <source>
        <strain evidence="25">ATCC 29133 / PCC 73102</strain>
    </source>
</reference>
<evidence type="ECO:0000256" key="12">
    <source>
        <dbReference type="ARBA" id="ARBA00022777"/>
    </source>
</evidence>
<keyword evidence="10" id="KW-0677">Repeat</keyword>
<evidence type="ECO:0000256" key="2">
    <source>
        <dbReference type="ARBA" id="ARBA00004429"/>
    </source>
</evidence>
<dbReference type="PROSITE" id="PS50109">
    <property type="entry name" value="HIS_KIN"/>
    <property type="match status" value="1"/>
</dbReference>
<dbReference type="InterPro" id="IPR036890">
    <property type="entry name" value="HATPase_C_sf"/>
</dbReference>
<evidence type="ECO:0000313" key="25">
    <source>
        <dbReference type="Proteomes" id="UP000001191"/>
    </source>
</evidence>
<keyword evidence="14" id="KW-1133">Transmembrane helix</keyword>
<dbReference type="PROSITE" id="PS50046">
    <property type="entry name" value="PHYTOCHROME_2"/>
    <property type="match status" value="1"/>
</dbReference>
<dbReference type="SUPFAM" id="SSF52172">
    <property type="entry name" value="CheY-like"/>
    <property type="match status" value="2"/>
</dbReference>
<dbReference type="Pfam" id="PF00512">
    <property type="entry name" value="HisKA"/>
    <property type="match status" value="1"/>
</dbReference>
<evidence type="ECO:0000256" key="14">
    <source>
        <dbReference type="ARBA" id="ARBA00022989"/>
    </source>
</evidence>
<dbReference type="Pfam" id="PF01590">
    <property type="entry name" value="GAF"/>
    <property type="match status" value="1"/>
</dbReference>
<feature type="domain" description="PAC" evidence="23">
    <location>
        <begin position="546"/>
        <end position="598"/>
    </location>
</feature>
<dbReference type="Pfam" id="PF08447">
    <property type="entry name" value="PAS_3"/>
    <property type="match status" value="4"/>
</dbReference>
<dbReference type="PROSITE" id="PS50113">
    <property type="entry name" value="PAC"/>
    <property type="match status" value="5"/>
</dbReference>
<evidence type="ECO:0000256" key="8">
    <source>
        <dbReference type="ARBA" id="ARBA00022679"/>
    </source>
</evidence>
<dbReference type="InterPro" id="IPR035965">
    <property type="entry name" value="PAS-like_dom_sf"/>
</dbReference>
<dbReference type="eggNOG" id="COG2203">
    <property type="taxonomic scope" value="Bacteria"/>
</dbReference>
<dbReference type="Pfam" id="PF08448">
    <property type="entry name" value="PAS_4"/>
    <property type="match status" value="1"/>
</dbReference>
<dbReference type="InterPro" id="IPR029016">
    <property type="entry name" value="GAF-like_dom_sf"/>
</dbReference>
<gene>
    <name evidence="24" type="ordered locus">Npun_R3572</name>
</gene>
<name>B2J1W6_NOSP7</name>
<dbReference type="SMART" id="SM00086">
    <property type="entry name" value="PAC"/>
    <property type="match status" value="5"/>
</dbReference>
<dbReference type="eggNOG" id="COG2205">
    <property type="taxonomic scope" value="Bacteria"/>
</dbReference>
<dbReference type="CDD" id="cd16922">
    <property type="entry name" value="HATPase_EvgS-ArcB-TorS-like"/>
    <property type="match status" value="1"/>
</dbReference>
<dbReference type="SMART" id="SM00387">
    <property type="entry name" value="HATPase_c"/>
    <property type="match status" value="1"/>
</dbReference>
<dbReference type="FunFam" id="2.10.70.100:FF:000001">
    <property type="entry name" value="Sensory transduction histidine kinase"/>
    <property type="match status" value="1"/>
</dbReference>
<dbReference type="SUPFAM" id="SSF55781">
    <property type="entry name" value="GAF domain-like"/>
    <property type="match status" value="1"/>
</dbReference>
<keyword evidence="6" id="KW-0997">Cell inner membrane</keyword>
<evidence type="ECO:0000256" key="7">
    <source>
        <dbReference type="ARBA" id="ARBA00022553"/>
    </source>
</evidence>
<dbReference type="InterPro" id="IPR036097">
    <property type="entry name" value="HisK_dim/P_sf"/>
</dbReference>
<dbReference type="Proteomes" id="UP000001191">
    <property type="component" value="Chromosome"/>
</dbReference>
<dbReference type="PANTHER" id="PTHR43304:SF1">
    <property type="entry name" value="PAC DOMAIN-CONTAINING PROTEIN"/>
    <property type="match status" value="1"/>
</dbReference>
<dbReference type="PANTHER" id="PTHR43304">
    <property type="entry name" value="PHYTOCHROME-LIKE PROTEIN CPH1"/>
    <property type="match status" value="1"/>
</dbReference>
<dbReference type="InterPro" id="IPR013655">
    <property type="entry name" value="PAS_fold_3"/>
</dbReference>
<evidence type="ECO:0000256" key="5">
    <source>
        <dbReference type="ARBA" id="ARBA00022475"/>
    </source>
</evidence>
<feature type="domain" description="PAC" evidence="23">
    <location>
        <begin position="800"/>
        <end position="857"/>
    </location>
</feature>
<evidence type="ECO:0000259" key="21">
    <source>
        <dbReference type="PROSITE" id="PS50110"/>
    </source>
</evidence>
<dbReference type="Gene3D" id="3.40.50.2300">
    <property type="match status" value="2"/>
</dbReference>
<dbReference type="InterPro" id="IPR004358">
    <property type="entry name" value="Sig_transdc_His_kin-like_C"/>
</dbReference>
<evidence type="ECO:0000256" key="16">
    <source>
        <dbReference type="ARBA" id="ARBA00023136"/>
    </source>
</evidence>
<dbReference type="FunFam" id="3.30.450.20:FF:000099">
    <property type="entry name" value="Sensory box sensor histidine kinase"/>
    <property type="match status" value="1"/>
</dbReference>
<organism evidence="24 25">
    <name type="scientific">Nostoc punctiforme (strain ATCC 29133 / PCC 73102)</name>
    <dbReference type="NCBI Taxonomy" id="63737"/>
    <lineage>
        <taxon>Bacteria</taxon>
        <taxon>Bacillati</taxon>
        <taxon>Cyanobacteriota</taxon>
        <taxon>Cyanophyceae</taxon>
        <taxon>Nostocales</taxon>
        <taxon>Nostocaceae</taxon>
        <taxon>Nostoc</taxon>
    </lineage>
</organism>
<dbReference type="InterPro" id="IPR000014">
    <property type="entry name" value="PAS"/>
</dbReference>
<dbReference type="SMART" id="SM00388">
    <property type="entry name" value="HisKA"/>
    <property type="match status" value="1"/>
</dbReference>
<dbReference type="SMART" id="SM00448">
    <property type="entry name" value="REC"/>
    <property type="match status" value="2"/>
</dbReference>
<dbReference type="SUPFAM" id="SSF55874">
    <property type="entry name" value="ATPase domain of HSP90 chaperone/DNA topoisomerase II/histidine kinase"/>
    <property type="match status" value="1"/>
</dbReference>
<feature type="domain" description="Histidine kinase" evidence="20">
    <location>
        <begin position="1136"/>
        <end position="1353"/>
    </location>
</feature>
<dbReference type="Gene3D" id="3.30.450.20">
    <property type="entry name" value="PAS domain"/>
    <property type="match status" value="6"/>
</dbReference>
<dbReference type="InterPro" id="IPR052162">
    <property type="entry name" value="Sensor_kinase/Photoreceptor"/>
</dbReference>
<dbReference type="GO" id="GO:0000155">
    <property type="term" value="F:phosphorelay sensor kinase activity"/>
    <property type="evidence" value="ECO:0007669"/>
    <property type="project" value="InterPro"/>
</dbReference>
<feature type="domain" description="Response regulatory" evidence="21">
    <location>
        <begin position="1375"/>
        <end position="1493"/>
    </location>
</feature>
<dbReference type="PRINTS" id="PR00344">
    <property type="entry name" value="BCTRLSENSOR"/>
</dbReference>
<dbReference type="SMART" id="SM00065">
    <property type="entry name" value="GAF"/>
    <property type="match status" value="1"/>
</dbReference>
<dbReference type="InterPro" id="IPR005467">
    <property type="entry name" value="His_kinase_dom"/>
</dbReference>
<feature type="domain" description="PAC" evidence="23">
    <location>
        <begin position="934"/>
        <end position="985"/>
    </location>
</feature>
<dbReference type="InterPro" id="IPR003661">
    <property type="entry name" value="HisK_dim/P_dom"/>
</dbReference>
<evidence type="ECO:0000256" key="1">
    <source>
        <dbReference type="ARBA" id="ARBA00000085"/>
    </source>
</evidence>
<keyword evidence="11" id="KW-0547">Nucleotide-binding</keyword>
<dbReference type="Gene3D" id="1.10.287.130">
    <property type="match status" value="1"/>
</dbReference>
<dbReference type="GO" id="GO:0005524">
    <property type="term" value="F:ATP binding"/>
    <property type="evidence" value="ECO:0007669"/>
    <property type="project" value="UniProtKB-KW"/>
</dbReference>
<feature type="coiled-coil region" evidence="18">
    <location>
        <begin position="969"/>
        <end position="996"/>
    </location>
</feature>
<keyword evidence="8" id="KW-0808">Transferase</keyword>
<evidence type="ECO:0000256" key="11">
    <source>
        <dbReference type="ARBA" id="ARBA00022741"/>
    </source>
</evidence>
<dbReference type="OrthoDB" id="567960at2"/>
<reference evidence="25" key="1">
    <citation type="submission" date="2008-04" db="EMBL/GenBank/DDBJ databases">
        <title>Complete sequence of chromosome of Nostoc punctiforme ATCC 29133.</title>
        <authorList>
            <consortium name="US DOE Joint Genome Institute"/>
            <person name="Copeland A."/>
            <person name="Lucas S."/>
            <person name="Lapidus A."/>
            <person name="Glavina del Rio T."/>
            <person name="Dalin E."/>
            <person name="Tice H."/>
            <person name="Pitluck S."/>
            <person name="Chain P."/>
            <person name="Malfatti S."/>
            <person name="Shin M."/>
            <person name="Vergez L."/>
            <person name="Schmutz J."/>
            <person name="Larimer F."/>
            <person name="Land M."/>
            <person name="Hauser L."/>
            <person name="Kyrpides N."/>
            <person name="Kim E."/>
            <person name="Meeks J.C."/>
            <person name="Elhai J."/>
            <person name="Campbell E.L."/>
            <person name="Thiel T."/>
            <person name="Longmire J."/>
            <person name="Potts M."/>
            <person name="Atlas R."/>
        </authorList>
    </citation>
    <scope>NUCLEOTIDE SEQUENCE [LARGE SCALE GENOMIC DNA]</scope>
    <source>
        <strain evidence="25">ATCC 29133 / PCC 73102</strain>
    </source>
</reference>
<dbReference type="CDD" id="cd00130">
    <property type="entry name" value="PAS"/>
    <property type="match status" value="4"/>
</dbReference>
<evidence type="ECO:0000256" key="15">
    <source>
        <dbReference type="ARBA" id="ARBA00023012"/>
    </source>
</evidence>
<keyword evidence="12 24" id="KW-0418">Kinase</keyword>
<evidence type="ECO:0000313" key="24">
    <source>
        <dbReference type="EMBL" id="ACC81968.1"/>
    </source>
</evidence>
<feature type="domain" description="PAC" evidence="23">
    <location>
        <begin position="418"/>
        <end position="470"/>
    </location>
</feature>
<evidence type="ECO:0000259" key="19">
    <source>
        <dbReference type="PROSITE" id="PS50046"/>
    </source>
</evidence>
<dbReference type="PROSITE" id="PS50110">
    <property type="entry name" value="RESPONSE_REGULATORY"/>
    <property type="match status" value="2"/>
</dbReference>